<feature type="region of interest" description="Disordered" evidence="1">
    <location>
        <begin position="25"/>
        <end position="59"/>
    </location>
</feature>
<dbReference type="Proteomes" id="UP001230496">
    <property type="component" value="Chromosome"/>
</dbReference>
<dbReference type="KEGG" id="msaa:QYS49_09155"/>
<dbReference type="AlphaFoldDB" id="A0AA49GED7"/>
<dbReference type="EMBL" id="CP129971">
    <property type="protein sequence ID" value="WKK77324.1"/>
    <property type="molecule type" value="Genomic_DNA"/>
</dbReference>
<dbReference type="InterPro" id="IPR011871">
    <property type="entry name" value="Fib_succ_major"/>
</dbReference>
<protein>
    <submittedName>
        <fullName evidence="3">Fibrobacter succinogenes major paralogous domain-containing protein</fullName>
    </submittedName>
</protein>
<evidence type="ECO:0000256" key="1">
    <source>
        <dbReference type="SAM" id="MobiDB-lite"/>
    </source>
</evidence>
<gene>
    <name evidence="3" type="ORF">QYS49_09155</name>
</gene>
<evidence type="ECO:0000259" key="2">
    <source>
        <dbReference type="Pfam" id="PF09603"/>
    </source>
</evidence>
<evidence type="ECO:0000313" key="4">
    <source>
        <dbReference type="Proteomes" id="UP001230496"/>
    </source>
</evidence>
<proteinExistence type="predicted"/>
<feature type="compositionally biased region" description="Polar residues" evidence="1">
    <location>
        <begin position="40"/>
        <end position="59"/>
    </location>
</feature>
<organism evidence="3 4">
    <name type="scientific">Marivirga salinarum</name>
    <dbReference type="NCBI Taxonomy" id="3059078"/>
    <lineage>
        <taxon>Bacteria</taxon>
        <taxon>Pseudomonadati</taxon>
        <taxon>Bacteroidota</taxon>
        <taxon>Cytophagia</taxon>
        <taxon>Cytophagales</taxon>
        <taxon>Marivirgaceae</taxon>
        <taxon>Marivirga</taxon>
    </lineage>
</organism>
<accession>A0AA49GED7</accession>
<sequence>MKNLSTQLITLLVFIALLCGSCDDKSEEAAPEGSPEIVTTPVSKITHNSAQSGGTITDTGLSDVTERGVVWSTSSDPKINENEGMTTNDFRDGDFTSILSELASETKYFVRAYATNDEGTAYGEEEAFTTSVQSFETVTIGDQVWMLKNLDVSVFQNGDSIPRAKTDAEWEKAGEEGTPAWCYFDNDPANGALYGKLYNWYAVIDARGFAPEGWHVPSKEEWDLLAETLGGWEVAGLKMKSTTGWIENGNGTNESGFTGLPASLRELDGYFPINGIGGKTRWWSTTPENDLNSYSGRLSYGKDRIEIWRQGKSNGFSVRCIKN</sequence>
<dbReference type="Pfam" id="PF09603">
    <property type="entry name" value="Fib_succ_major"/>
    <property type="match status" value="1"/>
</dbReference>
<dbReference type="NCBIfam" id="TIGR02145">
    <property type="entry name" value="Fib_succ_major"/>
    <property type="match status" value="1"/>
</dbReference>
<reference evidence="3 4" key="1">
    <citation type="submission" date="2023-08" db="EMBL/GenBank/DDBJ databases">
        <title>Comparative genomics and taxonomic characterization of three novel marine species of genus Marivirga.</title>
        <authorList>
            <person name="Muhammad N."/>
            <person name="Kim S.-G."/>
        </authorList>
    </citation>
    <scope>NUCLEOTIDE SEQUENCE [LARGE SCALE GENOMIC DNA]</scope>
    <source>
        <strain evidence="3 4">BDSF4-3</strain>
    </source>
</reference>
<name>A0AA49GED7_9BACT</name>
<dbReference type="RefSeq" id="WP_308349729.1">
    <property type="nucleotide sequence ID" value="NZ_CP129971.1"/>
</dbReference>
<keyword evidence="4" id="KW-1185">Reference proteome</keyword>
<feature type="domain" description="Fibrobacter succinogenes major paralogous" evidence="2">
    <location>
        <begin position="138"/>
        <end position="322"/>
    </location>
</feature>
<evidence type="ECO:0000313" key="3">
    <source>
        <dbReference type="EMBL" id="WKK77324.1"/>
    </source>
</evidence>